<dbReference type="SUPFAM" id="SSF69000">
    <property type="entry name" value="FAD-dependent thiol oxidase"/>
    <property type="match status" value="1"/>
</dbReference>
<evidence type="ECO:0000256" key="4">
    <source>
        <dbReference type="ARBA" id="ARBA00022827"/>
    </source>
</evidence>
<feature type="domain" description="ERV/ALR sulfhydryl oxidase" evidence="8">
    <location>
        <begin position="120"/>
        <end position="234"/>
    </location>
</feature>
<keyword evidence="6" id="KW-1015">Disulfide bond</keyword>
<feature type="transmembrane region" description="Helical" evidence="7">
    <location>
        <begin position="311"/>
        <end position="330"/>
    </location>
</feature>
<sequence length="339" mass="38478">MPYPPNHNVLKSQLLNDISIAVRFGLENDVFLGRNELTGDALHALLGWINLLTASFPGDNERLFLSMLLRKILHHESIKRKPGVPSISSKDWDIILQDWPFAQENKIWKACPVRKVKKPNGIKKDCVRGGYSCALWLLFHTLSVSSTTGGMSSEKTAVAIHGFIKHFFNCNECRNNFIRNNPDPESMLVTQRFHSNSKRHALLLWLWNEHNTVSMRLLREHPSEPRAVFPTHNHCPSCRLQNQPTRAEVSFALSFFPKAKTLQLTEDKKSWKLENIIRFIKAAYCFDDSVLSCPHHHNTGTASVATDSGSAFTFLVLAFFGILFAGLKLLGQKLNKKVH</sequence>
<keyword evidence="4 7" id="KW-0274">FAD</keyword>
<dbReference type="PROSITE" id="PS51324">
    <property type="entry name" value="ERV_ALR"/>
    <property type="match status" value="1"/>
</dbReference>
<evidence type="ECO:0000256" key="7">
    <source>
        <dbReference type="RuleBase" id="RU371123"/>
    </source>
</evidence>
<gene>
    <name evidence="9" type="ORF">ASTO00021_LOCUS9083</name>
</gene>
<keyword evidence="5 7" id="KW-0560">Oxidoreductase</keyword>
<keyword evidence="7" id="KW-0812">Transmembrane</keyword>
<evidence type="ECO:0000256" key="6">
    <source>
        <dbReference type="ARBA" id="ARBA00023157"/>
    </source>
</evidence>
<dbReference type="InterPro" id="IPR039798">
    <property type="entry name" value="Sulfhydryl_oxidase"/>
</dbReference>
<reference evidence="9" key="1">
    <citation type="submission" date="2021-01" db="EMBL/GenBank/DDBJ databases">
        <authorList>
            <person name="Corre E."/>
            <person name="Pelletier E."/>
            <person name="Niang G."/>
            <person name="Scheremetjew M."/>
            <person name="Finn R."/>
            <person name="Kale V."/>
            <person name="Holt S."/>
            <person name="Cochrane G."/>
            <person name="Meng A."/>
            <person name="Brown T."/>
            <person name="Cohen L."/>
        </authorList>
    </citation>
    <scope>NUCLEOTIDE SEQUENCE</scope>
    <source>
        <strain evidence="9">GSBS06</strain>
    </source>
</reference>
<comment type="cofactor">
    <cofactor evidence="1 7">
        <name>FAD</name>
        <dbReference type="ChEBI" id="CHEBI:57692"/>
    </cofactor>
</comment>
<dbReference type="EC" id="1.8.3.2" evidence="7"/>
<keyword evidence="7" id="KW-0472">Membrane</keyword>
<dbReference type="PANTHER" id="PTHR22897:SF8">
    <property type="entry name" value="SULFHYDRYL OXIDASE"/>
    <property type="match status" value="1"/>
</dbReference>
<organism evidence="9">
    <name type="scientific">Aplanochytrium stocchinoi</name>
    <dbReference type="NCBI Taxonomy" id="215587"/>
    <lineage>
        <taxon>Eukaryota</taxon>
        <taxon>Sar</taxon>
        <taxon>Stramenopiles</taxon>
        <taxon>Bigyra</taxon>
        <taxon>Labyrinthulomycetes</taxon>
        <taxon>Thraustochytrida</taxon>
        <taxon>Thraustochytriidae</taxon>
        <taxon>Aplanochytrium</taxon>
    </lineage>
</organism>
<dbReference type="Gene3D" id="1.20.120.1960">
    <property type="entry name" value="QSOX sulfhydryl oxidase domain"/>
    <property type="match status" value="1"/>
</dbReference>
<dbReference type="GO" id="GO:0003756">
    <property type="term" value="F:protein disulfide isomerase activity"/>
    <property type="evidence" value="ECO:0007669"/>
    <property type="project" value="TreeGrafter"/>
</dbReference>
<evidence type="ECO:0000256" key="2">
    <source>
        <dbReference type="ARBA" id="ARBA00022630"/>
    </source>
</evidence>
<evidence type="ECO:0000256" key="5">
    <source>
        <dbReference type="ARBA" id="ARBA00023002"/>
    </source>
</evidence>
<keyword evidence="2 7" id="KW-0285">Flavoprotein</keyword>
<evidence type="ECO:0000259" key="8">
    <source>
        <dbReference type="PROSITE" id="PS51324"/>
    </source>
</evidence>
<evidence type="ECO:0000256" key="1">
    <source>
        <dbReference type="ARBA" id="ARBA00001974"/>
    </source>
</evidence>
<dbReference type="InterPro" id="IPR042568">
    <property type="entry name" value="QSOX_FAD-bd_sf"/>
</dbReference>
<dbReference type="GO" id="GO:0000139">
    <property type="term" value="C:Golgi membrane"/>
    <property type="evidence" value="ECO:0007669"/>
    <property type="project" value="TreeGrafter"/>
</dbReference>
<dbReference type="GO" id="GO:0005615">
    <property type="term" value="C:extracellular space"/>
    <property type="evidence" value="ECO:0007669"/>
    <property type="project" value="TreeGrafter"/>
</dbReference>
<name>A0A7S3LRU4_9STRA</name>
<evidence type="ECO:0000256" key="3">
    <source>
        <dbReference type="ARBA" id="ARBA00022729"/>
    </source>
</evidence>
<evidence type="ECO:0000313" key="9">
    <source>
        <dbReference type="EMBL" id="CAE0438860.1"/>
    </source>
</evidence>
<keyword evidence="3" id="KW-0732">Signal</keyword>
<keyword evidence="7" id="KW-1133">Transmembrane helix</keyword>
<dbReference type="GO" id="GO:0016971">
    <property type="term" value="F:flavin-dependent sulfhydryl oxidase activity"/>
    <property type="evidence" value="ECO:0007669"/>
    <property type="project" value="InterPro"/>
</dbReference>
<proteinExistence type="predicted"/>
<protein>
    <recommendedName>
        <fullName evidence="7">Sulfhydryl oxidase</fullName>
        <ecNumber evidence="7">1.8.3.2</ecNumber>
    </recommendedName>
</protein>
<dbReference type="InterPro" id="IPR017905">
    <property type="entry name" value="ERV/ALR_sulphydryl_oxidase"/>
</dbReference>
<dbReference type="InterPro" id="IPR036774">
    <property type="entry name" value="ERV/ALR_sulphydryl_oxid_sf"/>
</dbReference>
<dbReference type="PANTHER" id="PTHR22897">
    <property type="entry name" value="QUIESCIN Q6-RELATED SULFHYDRYL OXIDASE"/>
    <property type="match status" value="1"/>
</dbReference>
<dbReference type="Pfam" id="PF04777">
    <property type="entry name" value="Evr1_Alr"/>
    <property type="match status" value="1"/>
</dbReference>
<dbReference type="EMBL" id="HBIN01012085">
    <property type="protein sequence ID" value="CAE0438860.1"/>
    <property type="molecule type" value="Transcribed_RNA"/>
</dbReference>
<comment type="catalytic activity">
    <reaction evidence="7">
        <text>2 R'C(R)SH + O2 = R'C(R)S-S(R)CR' + H2O2</text>
        <dbReference type="Rhea" id="RHEA:17357"/>
        <dbReference type="ChEBI" id="CHEBI:15379"/>
        <dbReference type="ChEBI" id="CHEBI:16240"/>
        <dbReference type="ChEBI" id="CHEBI:16520"/>
        <dbReference type="ChEBI" id="CHEBI:17412"/>
        <dbReference type="EC" id="1.8.3.2"/>
    </reaction>
</comment>
<accession>A0A7S3LRU4</accession>
<dbReference type="AlphaFoldDB" id="A0A7S3LRU4"/>
<dbReference type="Gene3D" id="1.20.120.310">
    <property type="entry name" value="ERV/ALR sulfhydryl oxidase domain"/>
    <property type="match status" value="1"/>
</dbReference>
<dbReference type="GO" id="GO:0006457">
    <property type="term" value="P:protein folding"/>
    <property type="evidence" value="ECO:0007669"/>
    <property type="project" value="TreeGrafter"/>
</dbReference>